<proteinExistence type="predicted"/>
<gene>
    <name evidence="2" type="ORF">ARMOST_11882</name>
</gene>
<feature type="region of interest" description="Disordered" evidence="1">
    <location>
        <begin position="1"/>
        <end position="32"/>
    </location>
</feature>
<dbReference type="AlphaFoldDB" id="A0A284RID7"/>
<sequence length="138" mass="15082">MANHTTLKANDISIENTHGHADPQNDQVRSVSSLRYESPLGSTARDFDSFPSSLSLSPKLVAIEALGTLQSQYTIPLLNVPTSPHTQCARSNNGAARSNCAHLSHFMQLLEQLKLADSLVLLLKTYSEASTTQFSSYY</sequence>
<dbReference type="EMBL" id="FUEG01000009">
    <property type="protein sequence ID" value="SJL08518.1"/>
    <property type="molecule type" value="Genomic_DNA"/>
</dbReference>
<reference evidence="3" key="1">
    <citation type="journal article" date="2017" name="Nat. Ecol. Evol.">
        <title>Genome expansion and lineage-specific genetic innovations in the forest pathogenic fungi Armillaria.</title>
        <authorList>
            <person name="Sipos G."/>
            <person name="Prasanna A.N."/>
            <person name="Walter M.C."/>
            <person name="O'Connor E."/>
            <person name="Balint B."/>
            <person name="Krizsan K."/>
            <person name="Kiss B."/>
            <person name="Hess J."/>
            <person name="Varga T."/>
            <person name="Slot J."/>
            <person name="Riley R."/>
            <person name="Boka B."/>
            <person name="Rigling D."/>
            <person name="Barry K."/>
            <person name="Lee J."/>
            <person name="Mihaltcheva S."/>
            <person name="LaButti K."/>
            <person name="Lipzen A."/>
            <person name="Waldron R."/>
            <person name="Moloney N.M."/>
            <person name="Sperisen C."/>
            <person name="Kredics L."/>
            <person name="Vagvoelgyi C."/>
            <person name="Patrignani A."/>
            <person name="Fitzpatrick D."/>
            <person name="Nagy I."/>
            <person name="Doyle S."/>
            <person name="Anderson J.B."/>
            <person name="Grigoriev I.V."/>
            <person name="Gueldener U."/>
            <person name="Muensterkoetter M."/>
            <person name="Nagy L.G."/>
        </authorList>
    </citation>
    <scope>NUCLEOTIDE SEQUENCE [LARGE SCALE GENOMIC DNA]</scope>
    <source>
        <strain evidence="3">C18/9</strain>
    </source>
</reference>
<name>A0A284RID7_ARMOS</name>
<organism evidence="2 3">
    <name type="scientific">Armillaria ostoyae</name>
    <name type="common">Armillaria root rot fungus</name>
    <dbReference type="NCBI Taxonomy" id="47428"/>
    <lineage>
        <taxon>Eukaryota</taxon>
        <taxon>Fungi</taxon>
        <taxon>Dikarya</taxon>
        <taxon>Basidiomycota</taxon>
        <taxon>Agaricomycotina</taxon>
        <taxon>Agaricomycetes</taxon>
        <taxon>Agaricomycetidae</taxon>
        <taxon>Agaricales</taxon>
        <taxon>Marasmiineae</taxon>
        <taxon>Physalacriaceae</taxon>
        <taxon>Armillaria</taxon>
    </lineage>
</organism>
<dbReference type="Proteomes" id="UP000219338">
    <property type="component" value="Unassembled WGS sequence"/>
</dbReference>
<evidence type="ECO:0000313" key="2">
    <source>
        <dbReference type="EMBL" id="SJL08518.1"/>
    </source>
</evidence>
<evidence type="ECO:0000313" key="3">
    <source>
        <dbReference type="Proteomes" id="UP000219338"/>
    </source>
</evidence>
<protein>
    <submittedName>
        <fullName evidence="2">Uncharacterized protein</fullName>
    </submittedName>
</protein>
<keyword evidence="3" id="KW-1185">Reference proteome</keyword>
<evidence type="ECO:0000256" key="1">
    <source>
        <dbReference type="SAM" id="MobiDB-lite"/>
    </source>
</evidence>
<feature type="compositionally biased region" description="Polar residues" evidence="1">
    <location>
        <begin position="1"/>
        <end position="16"/>
    </location>
</feature>
<accession>A0A284RID7</accession>